<evidence type="ECO:0000259" key="13">
    <source>
        <dbReference type="Pfam" id="PF00696"/>
    </source>
</evidence>
<organism evidence="14 15">
    <name type="scientific">Halomarina halobia</name>
    <dbReference type="NCBI Taxonomy" id="3033386"/>
    <lineage>
        <taxon>Archaea</taxon>
        <taxon>Methanobacteriati</taxon>
        <taxon>Methanobacteriota</taxon>
        <taxon>Stenosarchaea group</taxon>
        <taxon>Halobacteria</taxon>
        <taxon>Halobacteriales</taxon>
        <taxon>Natronomonadaceae</taxon>
        <taxon>Halomarina</taxon>
    </lineage>
</organism>
<dbReference type="GO" id="GO:0005524">
    <property type="term" value="F:ATP binding"/>
    <property type="evidence" value="ECO:0007669"/>
    <property type="project" value="UniProtKB-KW"/>
</dbReference>
<evidence type="ECO:0000256" key="12">
    <source>
        <dbReference type="PIRSR" id="PIRSR016496-2"/>
    </source>
</evidence>
<dbReference type="PANTHER" id="PTHR43654">
    <property type="entry name" value="GLUTAMATE 5-KINASE"/>
    <property type="match status" value="1"/>
</dbReference>
<comment type="catalytic activity">
    <reaction evidence="9 10">
        <text>isopentenyl phosphate + ATP = isopentenyl diphosphate + ADP</text>
        <dbReference type="Rhea" id="RHEA:33963"/>
        <dbReference type="ChEBI" id="CHEBI:30616"/>
        <dbReference type="ChEBI" id="CHEBI:65078"/>
        <dbReference type="ChEBI" id="CHEBI:128769"/>
        <dbReference type="ChEBI" id="CHEBI:456216"/>
        <dbReference type="EC" id="2.7.4.26"/>
    </reaction>
</comment>
<evidence type="ECO:0000313" key="15">
    <source>
        <dbReference type="Proteomes" id="UP001596547"/>
    </source>
</evidence>
<accession>A0ABD6A587</accession>
<feature type="binding site" evidence="11">
    <location>
        <position position="48"/>
    </location>
    <ligand>
        <name>ATP</name>
        <dbReference type="ChEBI" id="CHEBI:30616"/>
    </ligand>
</feature>
<dbReference type="GO" id="GO:0008299">
    <property type="term" value="P:isoprenoid biosynthetic process"/>
    <property type="evidence" value="ECO:0007669"/>
    <property type="project" value="UniProtKB-KW"/>
</dbReference>
<evidence type="ECO:0000256" key="2">
    <source>
        <dbReference type="ARBA" id="ARBA00012908"/>
    </source>
</evidence>
<dbReference type="InterPro" id="IPR024192">
    <property type="entry name" value="Fosfomycin_R_FomA-type"/>
</dbReference>
<dbReference type="NCBIfam" id="NF040647">
    <property type="entry name" value="IPPK_Arch"/>
    <property type="match status" value="1"/>
</dbReference>
<evidence type="ECO:0000256" key="5">
    <source>
        <dbReference type="ARBA" id="ARBA00022741"/>
    </source>
</evidence>
<dbReference type="Proteomes" id="UP001596547">
    <property type="component" value="Unassembled WGS sequence"/>
</dbReference>
<evidence type="ECO:0000256" key="10">
    <source>
        <dbReference type="PIRNR" id="PIRNR016496"/>
    </source>
</evidence>
<feature type="binding site" evidence="11">
    <location>
        <position position="207"/>
    </location>
    <ligand>
        <name>ATP</name>
        <dbReference type="ChEBI" id="CHEBI:30616"/>
    </ligand>
</feature>
<dbReference type="GO" id="GO:0016301">
    <property type="term" value="F:kinase activity"/>
    <property type="evidence" value="ECO:0007669"/>
    <property type="project" value="UniProtKB-KW"/>
</dbReference>
<feature type="binding site" evidence="11">
    <location>
        <begin position="6"/>
        <end position="10"/>
    </location>
    <ligand>
        <name>ATP</name>
        <dbReference type="ChEBI" id="CHEBI:30616"/>
    </ligand>
</feature>
<comment type="subunit">
    <text evidence="10">Homodimer.</text>
</comment>
<keyword evidence="15" id="KW-1185">Reference proteome</keyword>
<evidence type="ECO:0000256" key="9">
    <source>
        <dbReference type="ARBA" id="ARBA00049063"/>
    </source>
</evidence>
<evidence type="ECO:0000256" key="7">
    <source>
        <dbReference type="ARBA" id="ARBA00022840"/>
    </source>
</evidence>
<keyword evidence="5 10" id="KW-0547">Nucleotide-binding</keyword>
<dbReference type="PIRSF" id="PIRSF016496">
    <property type="entry name" value="Kin_FomA"/>
    <property type="match status" value="1"/>
</dbReference>
<dbReference type="PANTHER" id="PTHR43654:SF1">
    <property type="entry name" value="ISOPENTENYL PHOSPHATE KINASE"/>
    <property type="match status" value="1"/>
</dbReference>
<evidence type="ECO:0000256" key="6">
    <source>
        <dbReference type="ARBA" id="ARBA00022777"/>
    </source>
</evidence>
<feature type="domain" description="Aspartate/glutamate/uridylate kinase" evidence="13">
    <location>
        <begin position="1"/>
        <end position="217"/>
    </location>
</feature>
<feature type="binding site" evidence="11">
    <location>
        <position position="47"/>
    </location>
    <ligand>
        <name>substrate</name>
    </ligand>
</feature>
<dbReference type="Gene3D" id="3.40.1160.10">
    <property type="entry name" value="Acetylglutamate kinase-like"/>
    <property type="match status" value="1"/>
</dbReference>
<dbReference type="InterPro" id="IPR001048">
    <property type="entry name" value="Asp/Glu/Uridylate_kinase"/>
</dbReference>
<dbReference type="RefSeq" id="WP_276305125.1">
    <property type="nucleotide sequence ID" value="NZ_CP119992.1"/>
</dbReference>
<dbReference type="EMBL" id="JBHTBF010000001">
    <property type="protein sequence ID" value="MFC7315723.1"/>
    <property type="molecule type" value="Genomic_DNA"/>
</dbReference>
<name>A0ABD6A587_9EURY</name>
<evidence type="ECO:0000256" key="4">
    <source>
        <dbReference type="ARBA" id="ARBA00022679"/>
    </source>
</evidence>
<keyword evidence="8" id="KW-0414">Isoprene biosynthesis</keyword>
<dbReference type="EC" id="2.7.4.26" evidence="2 10"/>
<feature type="binding site" evidence="11">
    <location>
        <position position="52"/>
    </location>
    <ligand>
        <name>substrate</name>
    </ligand>
</feature>
<keyword evidence="7 10" id="KW-0067">ATP-binding</keyword>
<protein>
    <recommendedName>
        <fullName evidence="3 10">Isopentenyl phosphate kinase</fullName>
        <shortName evidence="10">IPK</shortName>
        <ecNumber evidence="2 10">2.7.4.26</ecNumber>
    </recommendedName>
</protein>
<feature type="site" description="Transition state stabilizer" evidence="12">
    <location>
        <position position="15"/>
    </location>
</feature>
<comment type="similarity">
    <text evidence="1 10">Belongs to the isopentenyl phosphate kinase family.</text>
</comment>
<dbReference type="CDD" id="cd04241">
    <property type="entry name" value="AAK_FomA-like"/>
    <property type="match status" value="1"/>
</dbReference>
<evidence type="ECO:0000256" key="8">
    <source>
        <dbReference type="ARBA" id="ARBA00023229"/>
    </source>
</evidence>
<feature type="binding site" evidence="11">
    <location>
        <position position="150"/>
    </location>
    <ligand>
        <name>substrate</name>
    </ligand>
</feature>
<evidence type="ECO:0000256" key="11">
    <source>
        <dbReference type="PIRSR" id="PIRSR016496-1"/>
    </source>
</evidence>
<keyword evidence="6 10" id="KW-0418">Kinase</keyword>
<sequence length="244" mass="25264">MTTILKLGGSVITDKDSPETVDEAALDRIAATVAAAADDDLVLVHGGGSFGHHHANEYGVSRTRGTHDYEGVVAIHAAMKRLNDAVLDAFHAADVPAVPVHPFSAGFRNAVSDLVLPTGQVRVLVREGFVPVVHGDVIAHEGRGATVVSGDELVVELADHLDADRVGLCSAVPGVYDEDGEVIERIESIEAVEAAVGGSESTDVTGGMAAKVRELLSLSVPAFVFELDDAETFLAGGSPGTRIG</sequence>
<dbReference type="SUPFAM" id="SSF53633">
    <property type="entry name" value="Carbamate kinase-like"/>
    <property type="match status" value="1"/>
</dbReference>
<dbReference type="GeneID" id="79314697"/>
<evidence type="ECO:0000256" key="3">
    <source>
        <dbReference type="ARBA" id="ARBA00017267"/>
    </source>
</evidence>
<comment type="function">
    <text evidence="10">Catalyzes the phosphorylation of isopentenyl phosphate (IP) to isopentenyl diphosphate (IPP). Functions in an alternate mevalonate (MVA) pathway leading to IPP, a key precursor for the biosynthesis of isoprenoid compounds such as archaeal membrane lipids.</text>
</comment>
<feature type="binding site" evidence="11">
    <location>
        <position position="211"/>
    </location>
    <ligand>
        <name>ATP</name>
        <dbReference type="ChEBI" id="CHEBI:30616"/>
    </ligand>
</feature>
<evidence type="ECO:0000313" key="14">
    <source>
        <dbReference type="EMBL" id="MFC7315723.1"/>
    </source>
</evidence>
<dbReference type="Pfam" id="PF00696">
    <property type="entry name" value="AA_kinase"/>
    <property type="match status" value="1"/>
</dbReference>
<gene>
    <name evidence="14" type="ORF">ACFQPE_02800</name>
</gene>
<reference evidence="14 15" key="1">
    <citation type="journal article" date="2019" name="Int. J. Syst. Evol. Microbiol.">
        <title>The Global Catalogue of Microorganisms (GCM) 10K type strain sequencing project: providing services to taxonomists for standard genome sequencing and annotation.</title>
        <authorList>
            <consortium name="The Broad Institute Genomics Platform"/>
            <consortium name="The Broad Institute Genome Sequencing Center for Infectious Disease"/>
            <person name="Wu L."/>
            <person name="Ma J."/>
        </authorList>
    </citation>
    <scope>NUCLEOTIDE SEQUENCE [LARGE SCALE GENOMIC DNA]</scope>
    <source>
        <strain evidence="14 15">PSR21</strain>
    </source>
</reference>
<dbReference type="GO" id="GO:0102043">
    <property type="term" value="F:isopentenyl phosphate kinase activity"/>
    <property type="evidence" value="ECO:0007669"/>
    <property type="project" value="UniProtKB-EC"/>
</dbReference>
<dbReference type="AlphaFoldDB" id="A0ABD6A587"/>
<comment type="caution">
    <text evidence="14">The sequence shown here is derived from an EMBL/GenBank/DDBJ whole genome shotgun (WGS) entry which is preliminary data.</text>
</comment>
<dbReference type="InterPro" id="IPR036393">
    <property type="entry name" value="AceGlu_kinase-like_sf"/>
</dbReference>
<evidence type="ECO:0000256" key="1">
    <source>
        <dbReference type="ARBA" id="ARBA00010540"/>
    </source>
</evidence>
<keyword evidence="4 10" id="KW-0808">Transferase</keyword>
<proteinExistence type="inferred from homology"/>